<evidence type="ECO:0000313" key="2">
    <source>
        <dbReference type="Proteomes" id="UP000199290"/>
    </source>
</evidence>
<reference evidence="2" key="1">
    <citation type="submission" date="2016-10" db="EMBL/GenBank/DDBJ databases">
        <authorList>
            <person name="Varghese N."/>
            <person name="Submissions S."/>
        </authorList>
    </citation>
    <scope>NUCLEOTIDE SEQUENCE [LARGE SCALE GENOMIC DNA]</scope>
    <source>
        <strain evidence="2">CGMCC 1.6294</strain>
    </source>
</reference>
<dbReference type="EMBL" id="FOYV01000001">
    <property type="protein sequence ID" value="SFR49944.1"/>
    <property type="molecule type" value="Genomic_DNA"/>
</dbReference>
<dbReference type="OrthoDB" id="9791579at2"/>
<dbReference type="STRING" id="375760.SAMN04488073_2381"/>
<sequence length="191" mass="20088">MTPRLALNLPLTGRGTRLALVSLLALVWLSGCSVMHSQQGTTPIELDSQFAVIPLTNLSQTPQAGDQAASILSALLRARGASEVELYLPADENPLAYDNRARQQQATAQALESGADLIVAGTVDEWRYKNGLDGEPAVSITLEIRDPADSTVVWSGTAARTGWGREGLGVAGHKVLQSLIEAAPFTAGSGQ</sequence>
<protein>
    <recommendedName>
        <fullName evidence="3">TolB amino-terminal domain-containing protein</fullName>
    </recommendedName>
</protein>
<gene>
    <name evidence="1" type="ORF">SAMN04488073_2381</name>
</gene>
<keyword evidence="2" id="KW-1185">Reference proteome</keyword>
<name>A0A1I6H6D7_9GAMM</name>
<dbReference type="RefSeq" id="WP_091990015.1">
    <property type="nucleotide sequence ID" value="NZ_FOYV01000001.1"/>
</dbReference>
<organism evidence="1 2">
    <name type="scientific">Marinobacter gudaonensis</name>
    <dbReference type="NCBI Taxonomy" id="375760"/>
    <lineage>
        <taxon>Bacteria</taxon>
        <taxon>Pseudomonadati</taxon>
        <taxon>Pseudomonadota</taxon>
        <taxon>Gammaproteobacteria</taxon>
        <taxon>Pseudomonadales</taxon>
        <taxon>Marinobacteraceae</taxon>
        <taxon>Marinobacter</taxon>
    </lineage>
</organism>
<dbReference type="Gene3D" id="3.40.50.10610">
    <property type="entry name" value="ABC-type transport auxiliary lipoprotein component"/>
    <property type="match status" value="1"/>
</dbReference>
<accession>A0A1I6H6D7</accession>
<evidence type="ECO:0008006" key="3">
    <source>
        <dbReference type="Google" id="ProtNLM"/>
    </source>
</evidence>
<dbReference type="Proteomes" id="UP000199290">
    <property type="component" value="Unassembled WGS sequence"/>
</dbReference>
<proteinExistence type="predicted"/>
<dbReference type="AlphaFoldDB" id="A0A1I6H6D7"/>
<evidence type="ECO:0000313" key="1">
    <source>
        <dbReference type="EMBL" id="SFR49944.1"/>
    </source>
</evidence>
<dbReference type="PROSITE" id="PS51257">
    <property type="entry name" value="PROKAR_LIPOPROTEIN"/>
    <property type="match status" value="1"/>
</dbReference>